<organism evidence="5 6">
    <name type="scientific">Oidiodendron maius (strain Zn)</name>
    <dbReference type="NCBI Taxonomy" id="913774"/>
    <lineage>
        <taxon>Eukaryota</taxon>
        <taxon>Fungi</taxon>
        <taxon>Dikarya</taxon>
        <taxon>Ascomycota</taxon>
        <taxon>Pezizomycotina</taxon>
        <taxon>Leotiomycetes</taxon>
        <taxon>Leotiomycetes incertae sedis</taxon>
        <taxon>Myxotrichaceae</taxon>
        <taxon>Oidiodendron</taxon>
    </lineage>
</organism>
<reference evidence="5 6" key="1">
    <citation type="submission" date="2014-04" db="EMBL/GenBank/DDBJ databases">
        <authorList>
            <consortium name="DOE Joint Genome Institute"/>
            <person name="Kuo A."/>
            <person name="Martino E."/>
            <person name="Perotto S."/>
            <person name="Kohler A."/>
            <person name="Nagy L.G."/>
            <person name="Floudas D."/>
            <person name="Copeland A."/>
            <person name="Barry K.W."/>
            <person name="Cichocki N."/>
            <person name="Veneault-Fourrey C."/>
            <person name="LaButti K."/>
            <person name="Lindquist E.A."/>
            <person name="Lipzen A."/>
            <person name="Lundell T."/>
            <person name="Morin E."/>
            <person name="Murat C."/>
            <person name="Sun H."/>
            <person name="Tunlid A."/>
            <person name="Henrissat B."/>
            <person name="Grigoriev I.V."/>
            <person name="Hibbett D.S."/>
            <person name="Martin F."/>
            <person name="Nordberg H.P."/>
            <person name="Cantor M.N."/>
            <person name="Hua S.X."/>
        </authorList>
    </citation>
    <scope>NUCLEOTIDE SEQUENCE [LARGE SCALE GENOMIC DNA]</scope>
    <source>
        <strain evidence="5 6">Zn</strain>
    </source>
</reference>
<dbReference type="Proteomes" id="UP000054321">
    <property type="component" value="Unassembled WGS sequence"/>
</dbReference>
<evidence type="ECO:0000313" key="6">
    <source>
        <dbReference type="Proteomes" id="UP000054321"/>
    </source>
</evidence>
<dbReference type="CDD" id="cd17352">
    <property type="entry name" value="MFS_MCT_SLC16"/>
    <property type="match status" value="1"/>
</dbReference>
<feature type="transmembrane region" description="Helical" evidence="3">
    <location>
        <begin position="388"/>
        <end position="407"/>
    </location>
</feature>
<dbReference type="InterPro" id="IPR036259">
    <property type="entry name" value="MFS_trans_sf"/>
</dbReference>
<feature type="domain" description="Major facilitator superfamily (MFS) profile" evidence="4">
    <location>
        <begin position="228"/>
        <end position="415"/>
    </location>
</feature>
<feature type="transmembrane region" description="Helical" evidence="3">
    <location>
        <begin position="187"/>
        <end position="207"/>
    </location>
</feature>
<dbReference type="GO" id="GO:0022857">
    <property type="term" value="F:transmembrane transporter activity"/>
    <property type="evidence" value="ECO:0007669"/>
    <property type="project" value="InterPro"/>
</dbReference>
<evidence type="ECO:0000313" key="5">
    <source>
        <dbReference type="EMBL" id="KIN04568.1"/>
    </source>
</evidence>
<keyword evidence="3" id="KW-0472">Membrane</keyword>
<feature type="transmembrane region" description="Helical" evidence="3">
    <location>
        <begin position="97"/>
        <end position="114"/>
    </location>
</feature>
<keyword evidence="3" id="KW-1133">Transmembrane helix</keyword>
<feature type="transmembrane region" description="Helical" evidence="3">
    <location>
        <begin position="27"/>
        <end position="47"/>
    </location>
</feature>
<dbReference type="InterPro" id="IPR050327">
    <property type="entry name" value="Proton-linked_MCT"/>
</dbReference>
<accession>A0A0C3DR86</accession>
<protein>
    <recommendedName>
        <fullName evidence="4">Major facilitator superfamily (MFS) profile domain-containing protein</fullName>
    </recommendedName>
</protein>
<feature type="transmembrane region" description="Helical" evidence="3">
    <location>
        <begin position="154"/>
        <end position="175"/>
    </location>
</feature>
<keyword evidence="3" id="KW-0812">Transmembrane</keyword>
<evidence type="ECO:0000256" key="2">
    <source>
        <dbReference type="ARBA" id="ARBA00006727"/>
    </source>
</evidence>
<dbReference type="Gene3D" id="1.20.1250.20">
    <property type="entry name" value="MFS general substrate transporter like domains"/>
    <property type="match status" value="2"/>
</dbReference>
<dbReference type="OrthoDB" id="6499973at2759"/>
<dbReference type="GO" id="GO:0016020">
    <property type="term" value="C:membrane"/>
    <property type="evidence" value="ECO:0007669"/>
    <property type="project" value="UniProtKB-SubCell"/>
</dbReference>
<evidence type="ECO:0000256" key="3">
    <source>
        <dbReference type="SAM" id="Phobius"/>
    </source>
</evidence>
<feature type="transmembrane region" description="Helical" evidence="3">
    <location>
        <begin position="263"/>
        <end position="285"/>
    </location>
</feature>
<keyword evidence="6" id="KW-1185">Reference proteome</keyword>
<gene>
    <name evidence="5" type="ORF">OIDMADRAFT_39098</name>
</gene>
<dbReference type="AlphaFoldDB" id="A0A0C3DR86"/>
<proteinExistence type="inferred from homology"/>
<comment type="subcellular location">
    <subcellularLocation>
        <location evidence="1">Membrane</location>
        <topology evidence="1">Multi-pass membrane protein</topology>
    </subcellularLocation>
</comment>
<dbReference type="InterPro" id="IPR020846">
    <property type="entry name" value="MFS_dom"/>
</dbReference>
<feature type="transmembrane region" description="Helical" evidence="3">
    <location>
        <begin position="292"/>
        <end position="312"/>
    </location>
</feature>
<dbReference type="PROSITE" id="PS50850">
    <property type="entry name" value="MFS"/>
    <property type="match status" value="1"/>
</dbReference>
<feature type="transmembrane region" description="Helical" evidence="3">
    <location>
        <begin position="67"/>
        <end position="90"/>
    </location>
</feature>
<dbReference type="SUPFAM" id="SSF103473">
    <property type="entry name" value="MFS general substrate transporter"/>
    <property type="match status" value="1"/>
</dbReference>
<evidence type="ECO:0000259" key="4">
    <source>
        <dbReference type="PROSITE" id="PS50850"/>
    </source>
</evidence>
<dbReference type="HOGENOM" id="CLU_001265_1_1_1"/>
<dbReference type="InterPro" id="IPR011701">
    <property type="entry name" value="MFS"/>
</dbReference>
<comment type="similarity">
    <text evidence="2">Belongs to the major facilitator superfamily. Monocarboxylate porter (TC 2.A.1.13) family.</text>
</comment>
<dbReference type="EMBL" id="KN832872">
    <property type="protein sequence ID" value="KIN04568.1"/>
    <property type="molecule type" value="Genomic_DNA"/>
</dbReference>
<feature type="transmembrane region" description="Helical" evidence="3">
    <location>
        <begin position="228"/>
        <end position="251"/>
    </location>
</feature>
<feature type="transmembrane region" description="Helical" evidence="3">
    <location>
        <begin position="318"/>
        <end position="338"/>
    </location>
</feature>
<dbReference type="InParanoid" id="A0A0C3DR86"/>
<dbReference type="Pfam" id="PF07690">
    <property type="entry name" value="MFS_1"/>
    <property type="match status" value="1"/>
</dbReference>
<evidence type="ECO:0000256" key="1">
    <source>
        <dbReference type="ARBA" id="ARBA00004141"/>
    </source>
</evidence>
<name>A0A0C3DR86_OIDMZ</name>
<dbReference type="PANTHER" id="PTHR11360:SF281">
    <property type="entry name" value="ASPYRIDONES EFFLUX PROTEIN APDF-RELATED"/>
    <property type="match status" value="1"/>
</dbReference>
<dbReference type="PANTHER" id="PTHR11360">
    <property type="entry name" value="MONOCARBOXYLATE TRANSPORTER"/>
    <property type="match status" value="1"/>
</dbReference>
<feature type="transmembrane region" description="Helical" evidence="3">
    <location>
        <begin position="350"/>
        <end position="368"/>
    </location>
</feature>
<reference evidence="6" key="2">
    <citation type="submission" date="2015-01" db="EMBL/GenBank/DDBJ databases">
        <title>Evolutionary Origins and Diversification of the Mycorrhizal Mutualists.</title>
        <authorList>
            <consortium name="DOE Joint Genome Institute"/>
            <consortium name="Mycorrhizal Genomics Consortium"/>
            <person name="Kohler A."/>
            <person name="Kuo A."/>
            <person name="Nagy L.G."/>
            <person name="Floudas D."/>
            <person name="Copeland A."/>
            <person name="Barry K.W."/>
            <person name="Cichocki N."/>
            <person name="Veneault-Fourrey C."/>
            <person name="LaButti K."/>
            <person name="Lindquist E.A."/>
            <person name="Lipzen A."/>
            <person name="Lundell T."/>
            <person name="Morin E."/>
            <person name="Murat C."/>
            <person name="Riley R."/>
            <person name="Ohm R."/>
            <person name="Sun H."/>
            <person name="Tunlid A."/>
            <person name="Henrissat B."/>
            <person name="Grigoriev I.V."/>
            <person name="Hibbett D.S."/>
            <person name="Martin F."/>
        </authorList>
    </citation>
    <scope>NUCLEOTIDE SEQUENCE [LARGE SCALE GENOMIC DNA]</scope>
    <source>
        <strain evidence="6">Zn</strain>
    </source>
</reference>
<sequence length="415" mass="43941">MRLESGVDVPEKEGQPEIAFPEGGLKAWSVAIGCALVLFSTFGYVNAFGVFQEYYQVHQLRDQSPSAISWIGSLQTFFMFSGVLFGGPLFDQYGAKCMLPAGVVYVFGVMMTSICKTYYQFILAQGVLSGIAMGLTMAPGMAATGQYFNKNRGAAMGLAVAGSSIGGVIFPIAISRMLANPQLGFGWSIRICGFIILGALLAASSVIRARLPPRKGRFFIPTAFKEPAYVALVAAVFLIMLGLFTPFFYLPTYAVEHGMSTQLASYLVSILNGASFFGRVIPGILADKLGRLNMLLVAGLASGVLIFCLQKMDTNATTILFAALYGFTSGAIVSLTSVNLAQIPKNPGDIGTYMGQGMAIVAIGALIGPPSNGALVSRYHSFDRPLNMSGVFVTAGGLFVVVAKLAAKKGVFTKS</sequence>